<name>A0A6J4KP70_9ACTN</name>
<reference evidence="2" key="1">
    <citation type="submission" date="2020-02" db="EMBL/GenBank/DDBJ databases">
        <authorList>
            <person name="Meier V. D."/>
        </authorList>
    </citation>
    <scope>NUCLEOTIDE SEQUENCE</scope>
    <source>
        <strain evidence="2">AVDCRST_MAG16</strain>
    </source>
</reference>
<feature type="compositionally biased region" description="Basic and acidic residues" evidence="1">
    <location>
        <begin position="210"/>
        <end position="219"/>
    </location>
</feature>
<organism evidence="2">
    <name type="scientific">uncultured Frankineae bacterium</name>
    <dbReference type="NCBI Taxonomy" id="437475"/>
    <lineage>
        <taxon>Bacteria</taxon>
        <taxon>Bacillati</taxon>
        <taxon>Actinomycetota</taxon>
        <taxon>Actinomycetes</taxon>
        <taxon>Frankiales</taxon>
        <taxon>environmental samples</taxon>
    </lineage>
</organism>
<feature type="compositionally biased region" description="Low complexity" evidence="1">
    <location>
        <begin position="221"/>
        <end position="231"/>
    </location>
</feature>
<feature type="compositionally biased region" description="Basic and acidic residues" evidence="1">
    <location>
        <begin position="118"/>
        <end position="136"/>
    </location>
</feature>
<feature type="compositionally biased region" description="Low complexity" evidence="1">
    <location>
        <begin position="92"/>
        <end position="109"/>
    </location>
</feature>
<gene>
    <name evidence="2" type="ORF">AVDCRST_MAG16-199</name>
</gene>
<feature type="compositionally biased region" description="Basic and acidic residues" evidence="1">
    <location>
        <begin position="160"/>
        <end position="190"/>
    </location>
</feature>
<feature type="compositionally biased region" description="Basic residues" evidence="1">
    <location>
        <begin position="40"/>
        <end position="53"/>
    </location>
</feature>
<dbReference type="AlphaFoldDB" id="A0A6J4KP70"/>
<accession>A0A6J4KP70</accession>
<feature type="compositionally biased region" description="Basic residues" evidence="1">
    <location>
        <begin position="191"/>
        <end position="209"/>
    </location>
</feature>
<feature type="region of interest" description="Disordered" evidence="1">
    <location>
        <begin position="1"/>
        <end position="247"/>
    </location>
</feature>
<feature type="compositionally biased region" description="Basic residues" evidence="1">
    <location>
        <begin position="150"/>
        <end position="159"/>
    </location>
</feature>
<feature type="non-terminal residue" evidence="2">
    <location>
        <position position="247"/>
    </location>
</feature>
<feature type="compositionally biased region" description="Low complexity" evidence="1">
    <location>
        <begin position="1"/>
        <end position="15"/>
    </location>
</feature>
<protein>
    <submittedName>
        <fullName evidence="2">Uncharacterized protein</fullName>
    </submittedName>
</protein>
<sequence length="247" mass="25856">ESRPVRPAAAAGAAEPRQRARPPRAPAADPAGAGGDGPPRRARRCAARRHRPGRDRGVGPGPGAGEVRAGDRPGARPQVAGREPVVLRQHHGVQAAPGPGARGRLAVPPAVGPGGRRARGDGAGRDRAGGARRADDAAGGPPHGSGRGRAGGRRGHRGDRRGAREDVRRTRGAGRDDAGRPARAVREAARLRGRHRRGRDLPRTLRRLPPRPDEQREVGLPRCAPGRGAPARRVRADPRAHRRVGAV</sequence>
<feature type="non-terminal residue" evidence="2">
    <location>
        <position position="1"/>
    </location>
</feature>
<dbReference type="EMBL" id="CADCUE010000016">
    <property type="protein sequence ID" value="CAA9311518.1"/>
    <property type="molecule type" value="Genomic_DNA"/>
</dbReference>
<proteinExistence type="predicted"/>
<evidence type="ECO:0000256" key="1">
    <source>
        <dbReference type="SAM" id="MobiDB-lite"/>
    </source>
</evidence>
<evidence type="ECO:0000313" key="2">
    <source>
        <dbReference type="EMBL" id="CAA9311518.1"/>
    </source>
</evidence>